<dbReference type="SUPFAM" id="SSF53474">
    <property type="entry name" value="alpha/beta-Hydrolases"/>
    <property type="match status" value="1"/>
</dbReference>
<dbReference type="Gene3D" id="3.40.50.1820">
    <property type="entry name" value="alpha/beta hydrolase"/>
    <property type="match status" value="1"/>
</dbReference>
<gene>
    <name evidence="4" type="ORF">NCTC13098_06020</name>
</gene>
<evidence type="ECO:0000256" key="1">
    <source>
        <dbReference type="ARBA" id="ARBA00006499"/>
    </source>
</evidence>
<reference evidence="4 5" key="1">
    <citation type="submission" date="2018-12" db="EMBL/GenBank/DDBJ databases">
        <authorList>
            <consortium name="Pathogen Informatics"/>
        </authorList>
    </citation>
    <scope>NUCLEOTIDE SEQUENCE [LARGE SCALE GENOMIC DNA]</scope>
    <source>
        <strain evidence="4 5">NCTC13098</strain>
    </source>
</reference>
<dbReference type="InterPro" id="IPR050565">
    <property type="entry name" value="LYPA1-2/EST-like"/>
</dbReference>
<feature type="domain" description="Phospholipase/carboxylesterase/thioesterase" evidence="3">
    <location>
        <begin position="2"/>
        <end position="195"/>
    </location>
</feature>
<dbReference type="KEGG" id="rtg:NCTC13098_06020"/>
<dbReference type="Pfam" id="PF02230">
    <property type="entry name" value="Abhydrolase_2"/>
    <property type="match status" value="1"/>
</dbReference>
<dbReference type="GO" id="GO:0016787">
    <property type="term" value="F:hydrolase activity"/>
    <property type="evidence" value="ECO:0007669"/>
    <property type="project" value="UniProtKB-KW"/>
</dbReference>
<name>A0A3P8M2Z9_RAOTE</name>
<evidence type="ECO:0000259" key="3">
    <source>
        <dbReference type="Pfam" id="PF02230"/>
    </source>
</evidence>
<dbReference type="EMBL" id="LR131271">
    <property type="protein sequence ID" value="VDR29610.1"/>
    <property type="molecule type" value="Genomic_DNA"/>
</dbReference>
<dbReference type="InterPro" id="IPR029058">
    <property type="entry name" value="AB_hydrolase_fold"/>
</dbReference>
<dbReference type="PANTHER" id="PTHR10655:SF17">
    <property type="entry name" value="LYSOPHOSPHOLIPASE-LIKE PROTEIN 1"/>
    <property type="match status" value="1"/>
</dbReference>
<dbReference type="Proteomes" id="UP000274346">
    <property type="component" value="Chromosome"/>
</dbReference>
<evidence type="ECO:0000313" key="4">
    <source>
        <dbReference type="EMBL" id="VDR29610.1"/>
    </source>
</evidence>
<protein>
    <submittedName>
        <fullName evidence="4">Putative hydrolase</fullName>
    </submittedName>
</protein>
<dbReference type="AlphaFoldDB" id="A0A3P8M2Z9"/>
<comment type="similarity">
    <text evidence="1">Belongs to the AB hydrolase superfamily. AB hydrolase 2 family.</text>
</comment>
<accession>A0A3P8M2Z9</accession>
<evidence type="ECO:0000313" key="5">
    <source>
        <dbReference type="Proteomes" id="UP000274346"/>
    </source>
</evidence>
<proteinExistence type="inferred from homology"/>
<organism evidence="4 5">
    <name type="scientific">Raoultella terrigena</name>
    <name type="common">Klebsiella terrigena</name>
    <dbReference type="NCBI Taxonomy" id="577"/>
    <lineage>
        <taxon>Bacteria</taxon>
        <taxon>Pseudomonadati</taxon>
        <taxon>Pseudomonadota</taxon>
        <taxon>Gammaproteobacteria</taxon>
        <taxon>Enterobacterales</taxon>
        <taxon>Enterobacteriaceae</taxon>
        <taxon>Klebsiella/Raoultella group</taxon>
        <taxon>Raoultella</taxon>
    </lineage>
</organism>
<dbReference type="InterPro" id="IPR003140">
    <property type="entry name" value="PLipase/COase/thioEstase"/>
</dbReference>
<keyword evidence="2 4" id="KW-0378">Hydrolase</keyword>
<evidence type="ECO:0000256" key="2">
    <source>
        <dbReference type="ARBA" id="ARBA00022801"/>
    </source>
</evidence>
<sequence length="202" mass="21173">MKKLIILLHGVGSSGDDLEGLGHFWRQQLPGVTIATPNGTASFDMGPGYQWFSLNGISDATRPERIAGARRAFYAGIEAIISQHQLSPGEDRLVLAGFSQGAIMTLDALVSGAFPLTAAISFSGRLASPAPWQANNGTPTLLVHGANDPTIAIRESETAAQKLAAIGVDVDTYFEPGVGHTITANGARKAAQFLAPLLEADH</sequence>
<dbReference type="PANTHER" id="PTHR10655">
    <property type="entry name" value="LYSOPHOSPHOLIPASE-RELATED"/>
    <property type="match status" value="1"/>
</dbReference>